<feature type="transmembrane region" description="Helical" evidence="8">
    <location>
        <begin position="262"/>
        <end position="291"/>
    </location>
</feature>
<gene>
    <name evidence="9" type="ORF">ABNN70_07325</name>
</gene>
<dbReference type="InterPro" id="IPR000522">
    <property type="entry name" value="ABC_transptr_permease_BtuC"/>
</dbReference>
<keyword evidence="5 8" id="KW-0812">Transmembrane</keyword>
<feature type="transmembrane region" description="Helical" evidence="8">
    <location>
        <begin position="12"/>
        <end position="33"/>
    </location>
</feature>
<dbReference type="CDD" id="cd06550">
    <property type="entry name" value="TM_ABC_iron-siderophores_like"/>
    <property type="match status" value="1"/>
</dbReference>
<feature type="transmembrane region" description="Helical" evidence="8">
    <location>
        <begin position="109"/>
        <end position="136"/>
    </location>
</feature>
<feature type="transmembrane region" description="Helical" evidence="8">
    <location>
        <begin position="171"/>
        <end position="194"/>
    </location>
</feature>
<dbReference type="EMBL" id="CP159510">
    <property type="protein sequence ID" value="XCJ18359.1"/>
    <property type="molecule type" value="Genomic_DNA"/>
</dbReference>
<evidence type="ECO:0000256" key="1">
    <source>
        <dbReference type="ARBA" id="ARBA00004651"/>
    </source>
</evidence>
<dbReference type="FunFam" id="1.10.3470.10:FF:000001">
    <property type="entry name" value="Vitamin B12 ABC transporter permease BtuC"/>
    <property type="match status" value="1"/>
</dbReference>
<comment type="similarity">
    <text evidence="2">Belongs to the binding-protein-dependent transport system permease family. FecCD subfamily.</text>
</comment>
<evidence type="ECO:0000256" key="5">
    <source>
        <dbReference type="ARBA" id="ARBA00022692"/>
    </source>
</evidence>
<dbReference type="GO" id="GO:0005886">
    <property type="term" value="C:plasma membrane"/>
    <property type="evidence" value="ECO:0007669"/>
    <property type="project" value="UniProtKB-SubCell"/>
</dbReference>
<sequence>MKRGAGHDIIGCFFFPILLFLLFLIAVSTVFSVSTGQVHIPFNQSMNVLLHVLTHGRLGSIDGLTEDSYLNIIYQIRMPRVIFALLIGMGLSLCGTVMQAVVQNPLADPYIIGISSGASLGATVAILFGFGASAFFSNFGTAFGAFVGAAVTSAAVLLLSSIGGRATSVKLVLSGVVVGAFCSSFASLVIYFSNNAEGIKNVTFWTMGSLAQSSWDKIPILSVVVLSGCFIFLFQHRVLNTMLLGDESAVTLGINLSAFRKIYMIIAALITGTMVAYTGTIGFVGLIVPHICRGIFGSNHKRLVPASILVGGLFLIWADILSRTLIPNVDLPIGILTSLIGAPLFIYIIVKKGYNFGG</sequence>
<feature type="transmembrane region" description="Helical" evidence="8">
    <location>
        <begin position="303"/>
        <end position="321"/>
    </location>
</feature>
<keyword evidence="3" id="KW-0813">Transport</keyword>
<keyword evidence="4" id="KW-1003">Cell membrane</keyword>
<evidence type="ECO:0000313" key="9">
    <source>
        <dbReference type="EMBL" id="XCJ18359.1"/>
    </source>
</evidence>
<feature type="transmembrane region" description="Helical" evidence="8">
    <location>
        <begin position="81"/>
        <end position="102"/>
    </location>
</feature>
<dbReference type="GO" id="GO:0033214">
    <property type="term" value="P:siderophore-iron import into cell"/>
    <property type="evidence" value="ECO:0007669"/>
    <property type="project" value="TreeGrafter"/>
</dbReference>
<feature type="transmembrane region" description="Helical" evidence="8">
    <location>
        <begin position="142"/>
        <end position="159"/>
    </location>
</feature>
<dbReference type="RefSeq" id="WP_353949400.1">
    <property type="nucleotide sequence ID" value="NZ_CP159510.1"/>
</dbReference>
<evidence type="ECO:0000256" key="7">
    <source>
        <dbReference type="ARBA" id="ARBA00023136"/>
    </source>
</evidence>
<evidence type="ECO:0000256" key="8">
    <source>
        <dbReference type="SAM" id="Phobius"/>
    </source>
</evidence>
<keyword evidence="7 8" id="KW-0472">Membrane</keyword>
<dbReference type="SUPFAM" id="SSF81345">
    <property type="entry name" value="ABC transporter involved in vitamin B12 uptake, BtuC"/>
    <property type="match status" value="1"/>
</dbReference>
<feature type="transmembrane region" description="Helical" evidence="8">
    <location>
        <begin position="214"/>
        <end position="234"/>
    </location>
</feature>
<dbReference type="AlphaFoldDB" id="A0AAU8IJB6"/>
<dbReference type="InterPro" id="IPR037294">
    <property type="entry name" value="ABC_BtuC-like"/>
</dbReference>
<dbReference type="Gene3D" id="1.10.3470.10">
    <property type="entry name" value="ABC transporter involved in vitamin B12 uptake, BtuC"/>
    <property type="match status" value="1"/>
</dbReference>
<dbReference type="PANTHER" id="PTHR30472:SF25">
    <property type="entry name" value="ABC TRANSPORTER PERMEASE PROTEIN MJ0876-RELATED"/>
    <property type="match status" value="1"/>
</dbReference>
<organism evidence="9">
    <name type="scientific">Sporolactobacillus sp. Y61</name>
    <dbReference type="NCBI Taxonomy" id="3160863"/>
    <lineage>
        <taxon>Bacteria</taxon>
        <taxon>Bacillati</taxon>
        <taxon>Bacillota</taxon>
        <taxon>Bacilli</taxon>
        <taxon>Bacillales</taxon>
        <taxon>Sporolactobacillaceae</taxon>
        <taxon>Sporolactobacillus</taxon>
    </lineage>
</organism>
<name>A0AAU8IJB6_9BACL</name>
<evidence type="ECO:0000256" key="3">
    <source>
        <dbReference type="ARBA" id="ARBA00022448"/>
    </source>
</evidence>
<reference evidence="9" key="1">
    <citation type="submission" date="2024-06" db="EMBL/GenBank/DDBJ databases">
        <authorList>
            <person name="Fan A."/>
            <person name="Zhang F.Y."/>
            <person name="Zhang L."/>
        </authorList>
    </citation>
    <scope>NUCLEOTIDE SEQUENCE</scope>
    <source>
        <strain evidence="9">Y61</strain>
    </source>
</reference>
<protein>
    <submittedName>
        <fullName evidence="9">Iron ABC transporter permease</fullName>
    </submittedName>
</protein>
<evidence type="ECO:0000256" key="6">
    <source>
        <dbReference type="ARBA" id="ARBA00022989"/>
    </source>
</evidence>
<keyword evidence="6 8" id="KW-1133">Transmembrane helix</keyword>
<accession>A0AAU8IJB6</accession>
<proteinExistence type="inferred from homology"/>
<dbReference type="GO" id="GO:0022857">
    <property type="term" value="F:transmembrane transporter activity"/>
    <property type="evidence" value="ECO:0007669"/>
    <property type="project" value="InterPro"/>
</dbReference>
<comment type="subcellular location">
    <subcellularLocation>
        <location evidence="1">Cell membrane</location>
        <topology evidence="1">Multi-pass membrane protein</topology>
    </subcellularLocation>
</comment>
<dbReference type="Pfam" id="PF01032">
    <property type="entry name" value="FecCD"/>
    <property type="match status" value="1"/>
</dbReference>
<feature type="transmembrane region" description="Helical" evidence="8">
    <location>
        <begin position="333"/>
        <end position="350"/>
    </location>
</feature>
<evidence type="ECO:0000256" key="2">
    <source>
        <dbReference type="ARBA" id="ARBA00007935"/>
    </source>
</evidence>
<dbReference type="PANTHER" id="PTHR30472">
    <property type="entry name" value="FERRIC ENTEROBACTIN TRANSPORT SYSTEM PERMEASE PROTEIN"/>
    <property type="match status" value="1"/>
</dbReference>
<evidence type="ECO:0000256" key="4">
    <source>
        <dbReference type="ARBA" id="ARBA00022475"/>
    </source>
</evidence>